<dbReference type="PANTHER" id="PTHR24126:SF14">
    <property type="entry name" value="ANK_REP_REGION DOMAIN-CONTAINING PROTEIN"/>
    <property type="match status" value="1"/>
</dbReference>
<dbReference type="PANTHER" id="PTHR24126">
    <property type="entry name" value="ANKYRIN REPEAT, PH AND SEC7 DOMAIN CONTAINING PROTEIN SECG-RELATED"/>
    <property type="match status" value="1"/>
</dbReference>
<dbReference type="SUPFAM" id="SSF52540">
    <property type="entry name" value="P-loop containing nucleoside triphosphate hydrolases"/>
    <property type="match status" value="1"/>
</dbReference>
<dbReference type="InterPro" id="IPR007111">
    <property type="entry name" value="NACHT_NTPase"/>
</dbReference>
<dbReference type="Gene3D" id="1.25.40.20">
    <property type="entry name" value="Ankyrin repeat-containing domain"/>
    <property type="match status" value="4"/>
</dbReference>
<feature type="repeat" description="ANK" evidence="3">
    <location>
        <begin position="815"/>
        <end position="847"/>
    </location>
</feature>
<feature type="repeat" description="ANK" evidence="3">
    <location>
        <begin position="1121"/>
        <end position="1153"/>
    </location>
</feature>
<feature type="region of interest" description="Disordered" evidence="4">
    <location>
        <begin position="1"/>
        <end position="24"/>
    </location>
</feature>
<dbReference type="AlphaFoldDB" id="A0AAD4L7T2"/>
<sequence length="1220" mass="134105">MAQPPAPVSMLQASATTPSESSSNIEGIFDTALKSYKEKTKNDLKKHDLFKQLESCDSPAAILAAMTGLNKWLAPTINVLYAFSGALSEGVALVFPPANLVFAGVGALMLAAKGVTASQDILVDIFGRIESFFVRLENYSEVPLTPAMTDKMVEITVEILDILATATKEMKRSRAKTFLKKVAGWTDLEDGLTKLDKLTNEEVAMASARILEVTHTIDEKVTAIVDGVNGSVKSEVDLAGANVEVIDDMVQRMVKDAKEVKMIVKLMMDQIDDVKENQLRESLRKWQSPPDPSTNHNIIGDRQHEGTAEWFFESDQFESWKVTGSLLWIHGKPGSGKSVLCSAIINNITTLCAAGSASMAYFYFDFRDVDKQARRNLLPSLLIQLSTRSDAFFDILSRLYETYNSGARQPSDEALTECLKEMLTLPNQGPVYLIIDALDECSDTSDILSPREVVLDLVKDLVSLRLPSLHICVTSRLEADICEVLESLASQTVSLQDEHGQRKDITSYVRSVVYSGSGKFKKWRGEDKEHVIETLSERADGMFRWVFCQLETLRNCLPQNVHHILRELPKSLDETYERVLREIGKLAEVLALDFDEAKEGIPVLNLDWRWDDEQEGVLSMCSSLIVVVYDDSSKTHIVQLAHFSVKEFLTSDRLASLTADISRFHIRLDPAHTVIVQACLAILLRPNCGDMADRGSPLSEYAAQHWVVHAQFENHGSSRLTSISKWHAFYLGSDDFNLPPESISSSEAYAPFCLYYAALCGFRDLTKHLVAGYPQHVNATVGYNKSPLAAALRNKHIQVAEILYQHGAFLPVGHRGCTLLHATSRAGLTDVAIWLINIGANVNSQQDDHTTPLHLAAGNGHLGVVQTLLAHNADVNVAKTGDNHTPLHDASKFGHFDCVQLLMQNGADARTDLQRLLFLASSSGNVQTVELFIQLSGDVSARDGGHKTSLHLASSSPSRRSSDVVRALMLNGVDVNARDGSHKTPLHLASSMSSWLNGDVCQTLIMNGADVNARDGSHSTPLHLASKSAFQYDDVVQVLIRNGADVNARDGDYSTPLHLASLWEWKSDVVRTLILNGADVHARDGRYSTPLHVVSMSSSSNDGVVRTLILEGANVNARDGTHKTPLHLASFMSNSGFVRTLIENGADVNARDWRNSTPLHILFHPTAHGPDADSLCLLLENGADVDAVNDMGQTPVQFASSGGHHKMEQLLLKYRVVELD</sequence>
<dbReference type="Proteomes" id="UP001201163">
    <property type="component" value="Unassembled WGS sequence"/>
</dbReference>
<feature type="repeat" description="ANK" evidence="3">
    <location>
        <begin position="945"/>
        <end position="980"/>
    </location>
</feature>
<dbReference type="PROSITE" id="PS50088">
    <property type="entry name" value="ANK_REPEAT"/>
    <property type="match status" value="9"/>
</dbReference>
<dbReference type="Pfam" id="PF24883">
    <property type="entry name" value="NPHP3_N"/>
    <property type="match status" value="1"/>
</dbReference>
<organism evidence="6 7">
    <name type="scientific">Lactarius akahatsu</name>
    <dbReference type="NCBI Taxonomy" id="416441"/>
    <lineage>
        <taxon>Eukaryota</taxon>
        <taxon>Fungi</taxon>
        <taxon>Dikarya</taxon>
        <taxon>Basidiomycota</taxon>
        <taxon>Agaricomycotina</taxon>
        <taxon>Agaricomycetes</taxon>
        <taxon>Russulales</taxon>
        <taxon>Russulaceae</taxon>
        <taxon>Lactarius</taxon>
    </lineage>
</organism>
<gene>
    <name evidence="6" type="ORF">EDB92DRAFT_1819415</name>
</gene>
<evidence type="ECO:0000313" key="6">
    <source>
        <dbReference type="EMBL" id="KAH8983638.1"/>
    </source>
</evidence>
<comment type="caution">
    <text evidence="6">The sequence shown here is derived from an EMBL/GenBank/DDBJ whole genome shotgun (WGS) entry which is preliminary data.</text>
</comment>
<keyword evidence="1" id="KW-0677">Repeat</keyword>
<feature type="repeat" description="ANK" evidence="3">
    <location>
        <begin position="1052"/>
        <end position="1085"/>
    </location>
</feature>
<feature type="repeat" description="ANK" evidence="3">
    <location>
        <begin position="1017"/>
        <end position="1051"/>
    </location>
</feature>
<feature type="repeat" description="ANK" evidence="3">
    <location>
        <begin position="882"/>
        <end position="914"/>
    </location>
</feature>
<dbReference type="Pfam" id="PF12796">
    <property type="entry name" value="Ank_2"/>
    <property type="match status" value="3"/>
</dbReference>
<feature type="repeat" description="ANK" evidence="3">
    <location>
        <begin position="848"/>
        <end position="880"/>
    </location>
</feature>
<keyword evidence="2 3" id="KW-0040">ANK repeat</keyword>
<evidence type="ECO:0000313" key="7">
    <source>
        <dbReference type="Proteomes" id="UP001201163"/>
    </source>
</evidence>
<feature type="domain" description="NACHT" evidence="5">
    <location>
        <begin position="325"/>
        <end position="476"/>
    </location>
</feature>
<dbReference type="Pfam" id="PF17109">
    <property type="entry name" value="Goodbye"/>
    <property type="match status" value="1"/>
</dbReference>
<evidence type="ECO:0000256" key="1">
    <source>
        <dbReference type="ARBA" id="ARBA00022737"/>
    </source>
</evidence>
<feature type="compositionally biased region" description="Polar residues" evidence="4">
    <location>
        <begin position="11"/>
        <end position="24"/>
    </location>
</feature>
<dbReference type="InterPro" id="IPR056884">
    <property type="entry name" value="NPHP3-like_N"/>
</dbReference>
<dbReference type="PRINTS" id="PR01415">
    <property type="entry name" value="ANKYRIN"/>
</dbReference>
<evidence type="ECO:0000256" key="2">
    <source>
        <dbReference type="ARBA" id="ARBA00023043"/>
    </source>
</evidence>
<keyword evidence="7" id="KW-1185">Reference proteome</keyword>
<feature type="repeat" description="ANK" evidence="3">
    <location>
        <begin position="981"/>
        <end position="1016"/>
    </location>
</feature>
<dbReference type="InterPro" id="IPR002110">
    <property type="entry name" value="Ankyrin_rpt"/>
</dbReference>
<dbReference type="PROSITE" id="PS50297">
    <property type="entry name" value="ANK_REP_REGION"/>
    <property type="match status" value="8"/>
</dbReference>
<evidence type="ECO:0000259" key="5">
    <source>
        <dbReference type="PROSITE" id="PS50837"/>
    </source>
</evidence>
<accession>A0AAD4L7T2</accession>
<feature type="repeat" description="ANK" evidence="3">
    <location>
        <begin position="1086"/>
        <end position="1120"/>
    </location>
</feature>
<protein>
    <submittedName>
        <fullName evidence="6">Ankyrin repeat-containing domain protein</fullName>
    </submittedName>
</protein>
<evidence type="ECO:0000256" key="3">
    <source>
        <dbReference type="PROSITE-ProRule" id="PRU00023"/>
    </source>
</evidence>
<reference evidence="6" key="1">
    <citation type="submission" date="2022-01" db="EMBL/GenBank/DDBJ databases">
        <title>Comparative genomics reveals a dynamic genome evolution in the ectomycorrhizal milk-cap (Lactarius) mushrooms.</title>
        <authorList>
            <consortium name="DOE Joint Genome Institute"/>
            <person name="Lebreton A."/>
            <person name="Tang N."/>
            <person name="Kuo A."/>
            <person name="LaButti K."/>
            <person name="Drula E."/>
            <person name="Barry K."/>
            <person name="Clum A."/>
            <person name="Lipzen A."/>
            <person name="Mousain D."/>
            <person name="Ng V."/>
            <person name="Wang R."/>
            <person name="Wang X."/>
            <person name="Dai Y."/>
            <person name="Henrissat B."/>
            <person name="Grigoriev I.V."/>
            <person name="Guerin-Laguette A."/>
            <person name="Yu F."/>
            <person name="Martin F.M."/>
        </authorList>
    </citation>
    <scope>NUCLEOTIDE SEQUENCE</scope>
    <source>
        <strain evidence="6">QP</strain>
    </source>
</reference>
<dbReference type="PROSITE" id="PS50837">
    <property type="entry name" value="NACHT"/>
    <property type="match status" value="1"/>
</dbReference>
<name>A0AAD4L7T2_9AGAM</name>
<dbReference type="Pfam" id="PF13637">
    <property type="entry name" value="Ank_4"/>
    <property type="match status" value="1"/>
</dbReference>
<dbReference type="InterPro" id="IPR031350">
    <property type="entry name" value="Goodbye_dom"/>
</dbReference>
<dbReference type="SUPFAM" id="SSF48403">
    <property type="entry name" value="Ankyrin repeat"/>
    <property type="match status" value="2"/>
</dbReference>
<evidence type="ECO:0000256" key="4">
    <source>
        <dbReference type="SAM" id="MobiDB-lite"/>
    </source>
</evidence>
<dbReference type="Gene3D" id="3.40.50.300">
    <property type="entry name" value="P-loop containing nucleotide triphosphate hydrolases"/>
    <property type="match status" value="1"/>
</dbReference>
<dbReference type="InterPro" id="IPR036770">
    <property type="entry name" value="Ankyrin_rpt-contain_sf"/>
</dbReference>
<dbReference type="SMART" id="SM00248">
    <property type="entry name" value="ANK"/>
    <property type="match status" value="13"/>
</dbReference>
<dbReference type="InterPro" id="IPR027417">
    <property type="entry name" value="P-loop_NTPase"/>
</dbReference>
<dbReference type="EMBL" id="JAKELL010000086">
    <property type="protein sequence ID" value="KAH8983638.1"/>
    <property type="molecule type" value="Genomic_DNA"/>
</dbReference>
<proteinExistence type="predicted"/>